<protein>
    <submittedName>
        <fullName evidence="2">Helix-turn-helix domain-containing protein</fullName>
    </submittedName>
</protein>
<dbReference type="EMBL" id="SSMD01000007">
    <property type="protein sequence ID" value="THD72582.1"/>
    <property type="molecule type" value="Genomic_DNA"/>
</dbReference>
<dbReference type="Gene3D" id="1.10.238.160">
    <property type="match status" value="1"/>
</dbReference>
<proteinExistence type="predicted"/>
<evidence type="ECO:0000313" key="3">
    <source>
        <dbReference type="Proteomes" id="UP000306113"/>
    </source>
</evidence>
<keyword evidence="3" id="KW-1185">Reference proteome</keyword>
<dbReference type="AlphaFoldDB" id="A0A4V3UYS4"/>
<sequence length="64" mass="7047">MSLTDPLLKASEAAEILAISEPTLWRHVKLGKLPKPLKLGASSRWPQSEILDVIEQAKANRATQ</sequence>
<evidence type="ECO:0000259" key="1">
    <source>
        <dbReference type="Pfam" id="PF12728"/>
    </source>
</evidence>
<dbReference type="InterPro" id="IPR041657">
    <property type="entry name" value="HTH_17"/>
</dbReference>
<dbReference type="Proteomes" id="UP000306113">
    <property type="component" value="Unassembled WGS sequence"/>
</dbReference>
<gene>
    <name evidence="2" type="ORF">E7681_14230</name>
</gene>
<feature type="domain" description="Helix-turn-helix" evidence="1">
    <location>
        <begin position="7"/>
        <end position="57"/>
    </location>
</feature>
<accession>A0A4V3UYS4</accession>
<dbReference type="Pfam" id="PF12728">
    <property type="entry name" value="HTH_17"/>
    <property type="match status" value="1"/>
</dbReference>
<dbReference type="RefSeq" id="WP_136339980.1">
    <property type="nucleotide sequence ID" value="NZ_SSMD01000007.1"/>
</dbReference>
<organism evidence="2 3">
    <name type="scientific">Thalassobius vesicularis</name>
    <dbReference type="NCBI Taxonomy" id="1294297"/>
    <lineage>
        <taxon>Bacteria</taxon>
        <taxon>Pseudomonadati</taxon>
        <taxon>Pseudomonadota</taxon>
        <taxon>Alphaproteobacteria</taxon>
        <taxon>Rhodobacterales</taxon>
        <taxon>Roseobacteraceae</taxon>
        <taxon>Thalassovita</taxon>
    </lineage>
</organism>
<comment type="caution">
    <text evidence="2">The sequence shown here is derived from an EMBL/GenBank/DDBJ whole genome shotgun (WGS) entry which is preliminary data.</text>
</comment>
<name>A0A4V3UYS4_9RHOB</name>
<reference evidence="2 3" key="1">
    <citation type="submission" date="2019-04" db="EMBL/GenBank/DDBJ databases">
        <title>Draft genome sequence of Youngimonas vesicularis.</title>
        <authorList>
            <person name="Hameed A."/>
        </authorList>
    </citation>
    <scope>NUCLEOTIDE SEQUENCE [LARGE SCALE GENOMIC DNA]</scope>
    <source>
        <strain evidence="2 3">CC-AMW-E</strain>
    </source>
</reference>
<dbReference type="InterPro" id="IPR009061">
    <property type="entry name" value="DNA-bd_dom_put_sf"/>
</dbReference>
<evidence type="ECO:0000313" key="2">
    <source>
        <dbReference type="EMBL" id="THD72582.1"/>
    </source>
</evidence>
<dbReference type="SUPFAM" id="SSF46955">
    <property type="entry name" value="Putative DNA-binding domain"/>
    <property type="match status" value="1"/>
</dbReference>